<dbReference type="Pfam" id="PF02465">
    <property type="entry name" value="FliD_N"/>
    <property type="match status" value="1"/>
</dbReference>
<organism evidence="8 9">
    <name type="scientific">Nocardioides pocheonensis</name>
    <dbReference type="NCBI Taxonomy" id="661485"/>
    <lineage>
        <taxon>Bacteria</taxon>
        <taxon>Bacillati</taxon>
        <taxon>Actinomycetota</taxon>
        <taxon>Actinomycetes</taxon>
        <taxon>Propionibacteriales</taxon>
        <taxon>Nocardioidaceae</taxon>
        <taxon>Nocardioides</taxon>
    </lineage>
</organism>
<evidence type="ECO:0000313" key="8">
    <source>
        <dbReference type="EMBL" id="RNM13135.1"/>
    </source>
</evidence>
<evidence type="ECO:0000313" key="9">
    <source>
        <dbReference type="Proteomes" id="UP000279994"/>
    </source>
</evidence>
<dbReference type="InterPro" id="IPR010809">
    <property type="entry name" value="FliD_C"/>
</dbReference>
<dbReference type="InterPro" id="IPR040026">
    <property type="entry name" value="FliD"/>
</dbReference>
<dbReference type="PANTHER" id="PTHR30288">
    <property type="entry name" value="FLAGELLAR CAP/ASSEMBLY PROTEIN FLID"/>
    <property type="match status" value="1"/>
</dbReference>
<keyword evidence="5" id="KW-0964">Secreted</keyword>
<dbReference type="GO" id="GO:0071973">
    <property type="term" value="P:bacterial-type flagellum-dependent cell motility"/>
    <property type="evidence" value="ECO:0007669"/>
    <property type="project" value="TreeGrafter"/>
</dbReference>
<dbReference type="GO" id="GO:0007155">
    <property type="term" value="P:cell adhesion"/>
    <property type="evidence" value="ECO:0007669"/>
    <property type="project" value="InterPro"/>
</dbReference>
<evidence type="ECO:0000256" key="1">
    <source>
        <dbReference type="ARBA" id="ARBA00009764"/>
    </source>
</evidence>
<evidence type="ECO:0000256" key="5">
    <source>
        <dbReference type="RuleBase" id="RU362066"/>
    </source>
</evidence>
<evidence type="ECO:0000259" key="7">
    <source>
        <dbReference type="Pfam" id="PF07195"/>
    </source>
</evidence>
<dbReference type="OrthoDB" id="5241527at2"/>
<name>A0A3N0GKY7_9ACTN</name>
<feature type="domain" description="Flagellar hook-associated protein 2 N-terminal" evidence="6">
    <location>
        <begin position="12"/>
        <end position="107"/>
    </location>
</feature>
<dbReference type="GO" id="GO:0009424">
    <property type="term" value="C:bacterial-type flagellum hook"/>
    <property type="evidence" value="ECO:0007669"/>
    <property type="project" value="UniProtKB-UniRule"/>
</dbReference>
<dbReference type="GO" id="GO:0005576">
    <property type="term" value="C:extracellular region"/>
    <property type="evidence" value="ECO:0007669"/>
    <property type="project" value="UniProtKB-SubCell"/>
</dbReference>
<evidence type="ECO:0000259" key="6">
    <source>
        <dbReference type="Pfam" id="PF02465"/>
    </source>
</evidence>
<comment type="function">
    <text evidence="5">Required for morphogenesis and for the elongation of the flagellar filament by facilitating polymerization of the flagellin monomers at the tip of growing filament. Forms a capping structure, which prevents flagellin subunits (transported through the central channel of the flagellum) from leaking out without polymerization at the distal end.</text>
</comment>
<proteinExistence type="inferred from homology"/>
<protein>
    <recommendedName>
        <fullName evidence="5">Flagellar hook-associated protein 2</fullName>
        <shortName evidence="5">HAP2</shortName>
    </recommendedName>
    <alternativeName>
        <fullName evidence="5">Flagellar cap protein</fullName>
    </alternativeName>
</protein>
<gene>
    <name evidence="8" type="ORF">EFL26_17085</name>
</gene>
<sequence>MAGTTSVSGLVSGLDTATIISQLMQVEAQSQTRIKTQLGTAQTDLKSLQDLNSKFAALTSSAGDLADPGAWNPITVTSSSTLVTATAGTAAVPGPLTFTVGHTARAHQLSFTSTAALTATVTTGSTHVTLDRLDGTTMDLDTGDGSLQGLVNALNGSGTGVKASTVRLDDGTYRLQVTASTTGAASDFTLKNLDGSDLLGGAVVTAGQDAEITIGTDVLHSSTNTFSDVANGLTISLGSTVTSGTVVNLDAQQDTAGMTAKVKGIVDAINDALSKIDSLTAYDASTNTSGPLAGDSGVRAVRSDLLNTVYPTDGTSLASVGIQLDKFGKLTFDEAAFKTAYAADPAGVAAKFTTGATDGFAARVQAAGKRASDPFTGTITTSITGRNSEIKRMQDSIAEWDTRLALRQESLQRQFTALETALSQMNSQSSWLSGQLSSLKSGS</sequence>
<evidence type="ECO:0000256" key="3">
    <source>
        <dbReference type="ARBA" id="ARBA00023054"/>
    </source>
</evidence>
<dbReference type="RefSeq" id="WP_123224110.1">
    <property type="nucleotide sequence ID" value="NZ_RJSF01000043.1"/>
</dbReference>
<evidence type="ECO:0000256" key="2">
    <source>
        <dbReference type="ARBA" id="ARBA00011255"/>
    </source>
</evidence>
<dbReference type="PANTHER" id="PTHR30288:SF0">
    <property type="entry name" value="FLAGELLAR HOOK-ASSOCIATED PROTEIN 2"/>
    <property type="match status" value="1"/>
</dbReference>
<dbReference type="Pfam" id="PF07195">
    <property type="entry name" value="FliD_C"/>
    <property type="match status" value="1"/>
</dbReference>
<reference evidence="8 9" key="1">
    <citation type="submission" date="2018-11" db="EMBL/GenBank/DDBJ databases">
        <authorList>
            <person name="Li F."/>
        </authorList>
    </citation>
    <scope>NUCLEOTIDE SEQUENCE [LARGE SCALE GENOMIC DNA]</scope>
    <source>
        <strain evidence="8 9">Gsoil 818</strain>
    </source>
</reference>
<accession>A0A3N0GKY7</accession>
<dbReference type="Proteomes" id="UP000279994">
    <property type="component" value="Unassembled WGS sequence"/>
</dbReference>
<dbReference type="AlphaFoldDB" id="A0A3N0GKY7"/>
<comment type="caution">
    <text evidence="8">The sequence shown here is derived from an EMBL/GenBank/DDBJ whole genome shotgun (WGS) entry which is preliminary data.</text>
</comment>
<keyword evidence="9" id="KW-1185">Reference proteome</keyword>
<dbReference type="EMBL" id="RJSF01000043">
    <property type="protein sequence ID" value="RNM13135.1"/>
    <property type="molecule type" value="Genomic_DNA"/>
</dbReference>
<feature type="domain" description="Flagellar hook-associated protein 2 C-terminal" evidence="7">
    <location>
        <begin position="207"/>
        <end position="427"/>
    </location>
</feature>
<comment type="similarity">
    <text evidence="1 5">Belongs to the FliD family.</text>
</comment>
<keyword evidence="3" id="KW-0175">Coiled coil</keyword>
<comment type="subcellular location">
    <subcellularLocation>
        <location evidence="5">Secreted</location>
    </subcellularLocation>
    <subcellularLocation>
        <location evidence="5">Bacterial flagellum</location>
    </subcellularLocation>
</comment>
<dbReference type="InterPro" id="IPR003481">
    <property type="entry name" value="FliD_N"/>
</dbReference>
<dbReference type="GO" id="GO:0009421">
    <property type="term" value="C:bacterial-type flagellum filament cap"/>
    <property type="evidence" value="ECO:0007669"/>
    <property type="project" value="InterPro"/>
</dbReference>
<comment type="subunit">
    <text evidence="2 5">Homopentamer.</text>
</comment>
<keyword evidence="4 5" id="KW-0975">Bacterial flagellum</keyword>
<evidence type="ECO:0000256" key="4">
    <source>
        <dbReference type="ARBA" id="ARBA00023143"/>
    </source>
</evidence>